<comment type="similarity">
    <text evidence="1 3">Belongs to the pirin family.</text>
</comment>
<evidence type="ECO:0000256" key="2">
    <source>
        <dbReference type="PIRSR" id="PIRSR006232-1"/>
    </source>
</evidence>
<dbReference type="InterPro" id="IPR008778">
    <property type="entry name" value="Pirin_C_dom"/>
</dbReference>
<dbReference type="CDD" id="cd02247">
    <property type="entry name" value="cupin_pirin_C"/>
    <property type="match status" value="1"/>
</dbReference>
<dbReference type="InterPro" id="IPR014710">
    <property type="entry name" value="RmlC-like_jellyroll"/>
</dbReference>
<feature type="binding site" evidence="2">
    <location>
        <position position="108"/>
    </location>
    <ligand>
        <name>Fe cation</name>
        <dbReference type="ChEBI" id="CHEBI:24875"/>
    </ligand>
</feature>
<reference evidence="6" key="1">
    <citation type="submission" date="2023-01" db="EMBL/GenBank/DDBJ databases">
        <title>Metagenome sequencing of chrysophaentin producing Chrysophaeum taylorii.</title>
        <authorList>
            <person name="Davison J."/>
            <person name="Bewley C."/>
        </authorList>
    </citation>
    <scope>NUCLEOTIDE SEQUENCE</scope>
    <source>
        <strain evidence="6">NIES-1699</strain>
    </source>
</reference>
<dbReference type="Pfam" id="PF02678">
    <property type="entry name" value="Pirin"/>
    <property type="match status" value="1"/>
</dbReference>
<feature type="domain" description="Pirin N-terminal" evidence="4">
    <location>
        <begin position="23"/>
        <end position="124"/>
    </location>
</feature>
<dbReference type="PANTHER" id="PTHR13903">
    <property type="entry name" value="PIRIN-RELATED"/>
    <property type="match status" value="1"/>
</dbReference>
<keyword evidence="7" id="KW-1185">Reference proteome</keyword>
<evidence type="ECO:0000259" key="5">
    <source>
        <dbReference type="Pfam" id="PF05726"/>
    </source>
</evidence>
<evidence type="ECO:0008006" key="8">
    <source>
        <dbReference type="Google" id="ProtNLM"/>
    </source>
</evidence>
<comment type="caution">
    <text evidence="6">The sequence shown here is derived from an EMBL/GenBank/DDBJ whole genome shotgun (WGS) entry which is preliminary data.</text>
</comment>
<dbReference type="EMBL" id="JAQMWT010000524">
    <property type="protein sequence ID" value="KAJ8600351.1"/>
    <property type="molecule type" value="Genomic_DNA"/>
</dbReference>
<dbReference type="GO" id="GO:0046872">
    <property type="term" value="F:metal ion binding"/>
    <property type="evidence" value="ECO:0007669"/>
    <property type="project" value="UniProtKB-KW"/>
</dbReference>
<organism evidence="6 7">
    <name type="scientific">Chrysophaeum taylorii</name>
    <dbReference type="NCBI Taxonomy" id="2483200"/>
    <lineage>
        <taxon>Eukaryota</taxon>
        <taxon>Sar</taxon>
        <taxon>Stramenopiles</taxon>
        <taxon>Ochrophyta</taxon>
        <taxon>Pelagophyceae</taxon>
        <taxon>Pelagomonadales</taxon>
        <taxon>Pelagomonadaceae</taxon>
        <taxon>Chrysophaeum</taxon>
    </lineage>
</organism>
<dbReference type="InterPro" id="IPR003829">
    <property type="entry name" value="Pirin_N_dom"/>
</dbReference>
<proteinExistence type="inferred from homology"/>
<dbReference type="InterPro" id="IPR011051">
    <property type="entry name" value="RmlC_Cupin_sf"/>
</dbReference>
<name>A0AAD7U8T9_9STRA</name>
<keyword evidence="2" id="KW-0408">Iron</keyword>
<evidence type="ECO:0000259" key="4">
    <source>
        <dbReference type="Pfam" id="PF02678"/>
    </source>
</evidence>
<evidence type="ECO:0000256" key="3">
    <source>
        <dbReference type="RuleBase" id="RU003457"/>
    </source>
</evidence>
<dbReference type="AlphaFoldDB" id="A0AAD7U8T9"/>
<feature type="binding site" evidence="2">
    <location>
        <position position="62"/>
    </location>
    <ligand>
        <name>Fe cation</name>
        <dbReference type="ChEBI" id="CHEBI:24875"/>
    </ligand>
</feature>
<accession>A0AAD7U8T9</accession>
<dbReference type="PANTHER" id="PTHR13903:SF8">
    <property type="entry name" value="PIRIN"/>
    <property type="match status" value="1"/>
</dbReference>
<dbReference type="Gene3D" id="2.60.120.10">
    <property type="entry name" value="Jelly Rolls"/>
    <property type="match status" value="2"/>
</dbReference>
<sequence length="292" mass="31358">MDGRGVARKFKAPTQREGAGFVIRRSVGSHHVSTAETDPFLMVDELPLTEYKPGEFPGAPWHPHRGMDTVMYIKQGQGSHEDSMGNKGTLYAGDAQWMTAASGIEHNEGTNHPGGPMHGFQVWVNLPKSRKMDPPSYNDISASAIPKVEFAGGIAAVIAGTVDGVKAPVQPLVDVQYVDFMMTPNSTYAHTVPAGYETCIVHAYAGGGAFGAATVSEGDCVLFERTNAESIVSWQAGAAGLSFLLLAGRPLREPVVWHGPFVMNTKAEIGDCFRDLQAGTFIKHKGAYRRLA</sequence>
<keyword evidence="2" id="KW-0479">Metal-binding</keyword>
<dbReference type="SUPFAM" id="SSF51182">
    <property type="entry name" value="RmlC-like cupins"/>
    <property type="match status" value="1"/>
</dbReference>
<protein>
    <recommendedName>
        <fullName evidence="8">Pirin</fullName>
    </recommendedName>
</protein>
<comment type="cofactor">
    <cofactor evidence="2">
        <name>Fe cation</name>
        <dbReference type="ChEBI" id="CHEBI:24875"/>
    </cofactor>
    <text evidence="2">Binds 1 Fe cation per subunit.</text>
</comment>
<dbReference type="PIRSF" id="PIRSF006232">
    <property type="entry name" value="Pirin"/>
    <property type="match status" value="1"/>
</dbReference>
<dbReference type="Proteomes" id="UP001230188">
    <property type="component" value="Unassembled WGS sequence"/>
</dbReference>
<feature type="binding site" evidence="2">
    <location>
        <position position="106"/>
    </location>
    <ligand>
        <name>Fe cation</name>
        <dbReference type="ChEBI" id="CHEBI:24875"/>
    </ligand>
</feature>
<feature type="binding site" evidence="2">
    <location>
        <position position="64"/>
    </location>
    <ligand>
        <name>Fe cation</name>
        <dbReference type="ChEBI" id="CHEBI:24875"/>
    </ligand>
</feature>
<evidence type="ECO:0000313" key="7">
    <source>
        <dbReference type="Proteomes" id="UP001230188"/>
    </source>
</evidence>
<dbReference type="Pfam" id="PF05726">
    <property type="entry name" value="Pirin_C"/>
    <property type="match status" value="1"/>
</dbReference>
<feature type="domain" description="Pirin C-terminal" evidence="5">
    <location>
        <begin position="177"/>
        <end position="281"/>
    </location>
</feature>
<gene>
    <name evidence="6" type="ORF">CTAYLR_000678</name>
</gene>
<evidence type="ECO:0000256" key="1">
    <source>
        <dbReference type="ARBA" id="ARBA00008416"/>
    </source>
</evidence>
<dbReference type="InterPro" id="IPR012093">
    <property type="entry name" value="Pirin"/>
</dbReference>
<dbReference type="CDD" id="cd02909">
    <property type="entry name" value="cupin_pirin_N"/>
    <property type="match status" value="1"/>
</dbReference>
<evidence type="ECO:0000313" key="6">
    <source>
        <dbReference type="EMBL" id="KAJ8600351.1"/>
    </source>
</evidence>